<sequence length="431" mass="48317">MAPSSQIQLMRHAARPVLSRGDRRRILQSSPPSWSPPSSSLSSCAAQHQQQPQRQQQHEHRRSHSTATRPLCAHPNKYVSGITPDQISESQAVRDWYAANFKDWEDEPDRIIVGSDVAGAESAEDPDGDDDEEDVGPPGGGGVIALPENLVRRNVRPLVAYLRTPGREEGSRNCYRMRNPGVNDPNFPLVPGMLHGSDPTSGILSISPTSKVMVKTPWFEIQRELDRYHHGITGSFASRVYALTVYRSEDAHLDHHRSRVVKKRDRNRYRVDDENNVVVPIPPPTLPIPPPRAIVPGLENVLVIPADLQMHPVGNFAYCLNFIRYHPKKPIRIPVRCVNEEESPAMKRGGFLSMVNRTIECLVDEDVPIPERIHVECSGLRQKDVVRRDRLIVPDGVRIHPRVAEDYLIGTVFGAKGGGGDEKKEEDEKKK</sequence>
<dbReference type="PANTHER" id="PTHR33284:SF1">
    <property type="entry name" value="RIBOSOMAL PROTEIN L25_GLN-TRNA SYNTHETASE, ANTI-CODON-BINDING DOMAIN-CONTAINING PROTEIN"/>
    <property type="match status" value="1"/>
</dbReference>
<feature type="domain" description="Large ribosomal subunit protein bL25 beta" evidence="2">
    <location>
        <begin position="331"/>
        <end position="402"/>
    </location>
</feature>
<dbReference type="EMBL" id="JALLAZ020000112">
    <property type="protein sequence ID" value="KAL3803452.1"/>
    <property type="molecule type" value="Genomic_DNA"/>
</dbReference>
<comment type="caution">
    <text evidence="3">The sequence shown here is derived from an EMBL/GenBank/DDBJ whole genome shotgun (WGS) entry which is preliminary data.</text>
</comment>
<evidence type="ECO:0000259" key="2">
    <source>
        <dbReference type="Pfam" id="PF14693"/>
    </source>
</evidence>
<feature type="compositionally biased region" description="Acidic residues" evidence="1">
    <location>
        <begin position="122"/>
        <end position="135"/>
    </location>
</feature>
<feature type="region of interest" description="Disordered" evidence="1">
    <location>
        <begin position="1"/>
        <end position="77"/>
    </location>
</feature>
<feature type="region of interest" description="Disordered" evidence="1">
    <location>
        <begin position="119"/>
        <end position="145"/>
    </location>
</feature>
<dbReference type="PANTHER" id="PTHR33284">
    <property type="entry name" value="RIBOSOMAL PROTEIN L25/GLN-TRNA SYNTHETASE, ANTI-CODON-BINDING DOMAIN-CONTAINING PROTEIN"/>
    <property type="match status" value="1"/>
</dbReference>
<evidence type="ECO:0000256" key="1">
    <source>
        <dbReference type="SAM" id="MobiDB-lite"/>
    </source>
</evidence>
<keyword evidence="4" id="KW-1185">Reference proteome</keyword>
<gene>
    <name evidence="3" type="ORF">ACHAW5_009175</name>
</gene>
<organism evidence="3 4">
    <name type="scientific">Stephanodiscus triporus</name>
    <dbReference type="NCBI Taxonomy" id="2934178"/>
    <lineage>
        <taxon>Eukaryota</taxon>
        <taxon>Sar</taxon>
        <taxon>Stramenopiles</taxon>
        <taxon>Ochrophyta</taxon>
        <taxon>Bacillariophyta</taxon>
        <taxon>Coscinodiscophyceae</taxon>
        <taxon>Thalassiosirophycidae</taxon>
        <taxon>Stephanodiscales</taxon>
        <taxon>Stephanodiscaceae</taxon>
        <taxon>Stephanodiscus</taxon>
    </lineage>
</organism>
<evidence type="ECO:0000313" key="3">
    <source>
        <dbReference type="EMBL" id="KAL3803452.1"/>
    </source>
</evidence>
<dbReference type="Pfam" id="PF14693">
    <property type="entry name" value="Ribosomal_TL5_C"/>
    <property type="match status" value="1"/>
</dbReference>
<reference evidence="3 4" key="1">
    <citation type="submission" date="2024-10" db="EMBL/GenBank/DDBJ databases">
        <title>Updated reference genomes for cyclostephanoid diatoms.</title>
        <authorList>
            <person name="Roberts W.R."/>
            <person name="Alverson A.J."/>
        </authorList>
    </citation>
    <scope>NUCLEOTIDE SEQUENCE [LARGE SCALE GENOMIC DNA]</scope>
    <source>
        <strain evidence="3 4">AJA276-08</strain>
    </source>
</reference>
<dbReference type="InterPro" id="IPR037121">
    <property type="entry name" value="Ribosomal_bL25_C"/>
</dbReference>
<dbReference type="AlphaFoldDB" id="A0ABD3QTH2"/>
<dbReference type="InterPro" id="IPR020930">
    <property type="entry name" value="Ribosomal_uL5_bac-type"/>
</dbReference>
<protein>
    <recommendedName>
        <fullName evidence="2">Large ribosomal subunit protein bL25 beta domain-containing protein</fullName>
    </recommendedName>
</protein>
<proteinExistence type="predicted"/>
<dbReference type="InterPro" id="IPR011035">
    <property type="entry name" value="Ribosomal_bL25/Gln-tRNA_synth"/>
</dbReference>
<dbReference type="Gene3D" id="2.170.120.20">
    <property type="entry name" value="Ribosomal protein L25, beta domain"/>
    <property type="match status" value="1"/>
</dbReference>
<feature type="compositionally biased region" description="Low complexity" evidence="1">
    <location>
        <begin position="29"/>
        <end position="55"/>
    </location>
</feature>
<dbReference type="InterPro" id="IPR020057">
    <property type="entry name" value="Ribosomal_bL25_b-dom"/>
</dbReference>
<accession>A0ABD3QTH2</accession>
<evidence type="ECO:0000313" key="4">
    <source>
        <dbReference type="Proteomes" id="UP001530315"/>
    </source>
</evidence>
<dbReference type="SUPFAM" id="SSF50715">
    <property type="entry name" value="Ribosomal protein L25-like"/>
    <property type="match status" value="1"/>
</dbReference>
<dbReference type="Proteomes" id="UP001530315">
    <property type="component" value="Unassembled WGS sequence"/>
</dbReference>
<name>A0ABD3QTH2_9STRA</name>